<dbReference type="PANTHER" id="PTHR24198">
    <property type="entry name" value="ANKYRIN REPEAT AND PROTEIN KINASE DOMAIN-CONTAINING PROTEIN"/>
    <property type="match status" value="1"/>
</dbReference>
<feature type="repeat" description="ANK" evidence="3">
    <location>
        <begin position="569"/>
        <end position="594"/>
    </location>
</feature>
<feature type="compositionally biased region" description="Low complexity" evidence="4">
    <location>
        <begin position="1240"/>
        <end position="1252"/>
    </location>
</feature>
<feature type="compositionally biased region" description="Basic residues" evidence="4">
    <location>
        <begin position="1253"/>
        <end position="1263"/>
    </location>
</feature>
<reference evidence="5" key="1">
    <citation type="submission" date="2023-10" db="EMBL/GenBank/DDBJ databases">
        <authorList>
            <person name="Chen Y."/>
            <person name="Shah S."/>
            <person name="Dougan E. K."/>
            <person name="Thang M."/>
            <person name="Chan C."/>
        </authorList>
    </citation>
    <scope>NUCLEOTIDE SEQUENCE [LARGE SCALE GENOMIC DNA]</scope>
</reference>
<protein>
    <recommendedName>
        <fullName evidence="7">ANK_REP_REGION domain-containing protein</fullName>
    </recommendedName>
</protein>
<feature type="region of interest" description="Disordered" evidence="4">
    <location>
        <begin position="310"/>
        <end position="332"/>
    </location>
</feature>
<gene>
    <name evidence="5" type="ORF">PCOR1329_LOCUS81080</name>
</gene>
<dbReference type="Pfam" id="PF00023">
    <property type="entry name" value="Ank"/>
    <property type="match status" value="1"/>
</dbReference>
<dbReference type="SMART" id="SM00248">
    <property type="entry name" value="ANK"/>
    <property type="match status" value="9"/>
</dbReference>
<evidence type="ECO:0000313" key="5">
    <source>
        <dbReference type="EMBL" id="CAK0905343.1"/>
    </source>
</evidence>
<evidence type="ECO:0000256" key="1">
    <source>
        <dbReference type="ARBA" id="ARBA00022737"/>
    </source>
</evidence>
<organism evidence="5 6">
    <name type="scientific">Prorocentrum cordatum</name>
    <dbReference type="NCBI Taxonomy" id="2364126"/>
    <lineage>
        <taxon>Eukaryota</taxon>
        <taxon>Sar</taxon>
        <taxon>Alveolata</taxon>
        <taxon>Dinophyceae</taxon>
        <taxon>Prorocentrales</taxon>
        <taxon>Prorocentraceae</taxon>
        <taxon>Prorocentrum</taxon>
    </lineage>
</organism>
<name>A0ABN9XYX3_9DINO</name>
<evidence type="ECO:0000313" key="6">
    <source>
        <dbReference type="Proteomes" id="UP001189429"/>
    </source>
</evidence>
<feature type="non-terminal residue" evidence="5">
    <location>
        <position position="1"/>
    </location>
</feature>
<comment type="caution">
    <text evidence="5">The sequence shown here is derived from an EMBL/GenBank/DDBJ whole genome shotgun (WGS) entry which is preliminary data.</text>
</comment>
<feature type="compositionally biased region" description="Basic residues" evidence="4">
    <location>
        <begin position="1138"/>
        <end position="1149"/>
    </location>
</feature>
<feature type="region of interest" description="Disordered" evidence="4">
    <location>
        <begin position="1131"/>
        <end position="1155"/>
    </location>
</feature>
<evidence type="ECO:0008006" key="7">
    <source>
        <dbReference type="Google" id="ProtNLM"/>
    </source>
</evidence>
<dbReference type="Gene3D" id="1.25.40.20">
    <property type="entry name" value="Ankyrin repeat-containing domain"/>
    <property type="match status" value="4"/>
</dbReference>
<dbReference type="InterPro" id="IPR002110">
    <property type="entry name" value="Ankyrin_rpt"/>
</dbReference>
<feature type="region of interest" description="Disordered" evidence="4">
    <location>
        <begin position="1214"/>
        <end position="1263"/>
    </location>
</feature>
<accession>A0ABN9XYX3</accession>
<dbReference type="Pfam" id="PF12796">
    <property type="entry name" value="Ank_2"/>
    <property type="match status" value="1"/>
</dbReference>
<dbReference type="PROSITE" id="PS50297">
    <property type="entry name" value="ANK_REP_REGION"/>
    <property type="match status" value="1"/>
</dbReference>
<keyword evidence="1" id="KW-0677">Repeat</keyword>
<dbReference type="EMBL" id="CAUYUJ010021544">
    <property type="protein sequence ID" value="CAK0905343.1"/>
    <property type="molecule type" value="Genomic_DNA"/>
</dbReference>
<evidence type="ECO:0000256" key="4">
    <source>
        <dbReference type="SAM" id="MobiDB-lite"/>
    </source>
</evidence>
<evidence type="ECO:0000256" key="2">
    <source>
        <dbReference type="ARBA" id="ARBA00023043"/>
    </source>
</evidence>
<keyword evidence="6" id="KW-1185">Reference proteome</keyword>
<dbReference type="Proteomes" id="UP001189429">
    <property type="component" value="Unassembled WGS sequence"/>
</dbReference>
<keyword evidence="2 3" id="KW-0040">ANK repeat</keyword>
<feature type="non-terminal residue" evidence="5">
    <location>
        <position position="1263"/>
    </location>
</feature>
<evidence type="ECO:0000256" key="3">
    <source>
        <dbReference type="PROSITE-ProRule" id="PRU00023"/>
    </source>
</evidence>
<dbReference type="InterPro" id="IPR036770">
    <property type="entry name" value="Ankyrin_rpt-contain_sf"/>
</dbReference>
<proteinExistence type="predicted"/>
<sequence length="1263" mass="130896">LATAAVISVGSHAVTKTTTEGVWVAAAAGAARSRLRVRRCRRLAAGAACLVVHGGGRASAPAPLEGERHVVELGAILREGSALLGLEETLPGAGPSAPCLELSGRLRGAVGAPQAFGPLVGELCERLRALPAAVEGSEGPAAYLGGRKPGLGSDVPLAGALLACEWWRSQAARALAAPSWPPPAAEESGAEAPRGRGVVLLWLARVLRAGPGRAALGAFCGEGGHETVGTLVGEAELLEEVPPSLAEALRLARPPSGQPRFPSSAERREAARLADARRAAARLDAQLVEAVRRGDLRAAGELLRRGANALARASSRTPRGLPRGTGFSEAGARGARRHEYGLVHLAASLCVSLPRGAGQGHPAHGIAADLGVRAPGHRAGTREGGGRADVGLCRGAAMLHMLEEAGATFDGEDSDGLTPVFYAAMSGSVCCLSHLMNAGGRRLFDHRDLSRRTPLYWAVANDQPQAVEWLLDHAAAEIDAPNSAGQTALAKAAWCDLPCMAELLLARGADPGLVDEHGRNCLHKAAWGPDGGRHGVKFVNGGALGASPRCVQALMMRQGSSSLLVADNFGATPLHVAASTGALDALDELLRSEAGRRHATHALARTAFKNQADCLRRLLSARGDPWWRCSSGHSALDHAVVAGSRQAVGMLLEQLVEARRAPSGSGEGALAAHMASAAEWCCRRGRAGALRQVLGVSAETASQKDFVHLCFAEALEGRMSVGPARWPPFTDEDRSWPEAWLPEQMIFQPDLHAEAADSSECLAAARKCCRELLRTRRARVSEGTLCGILRHGLADNAVDLVQALVDARLASAAVDEAIEASSLLAWPLVAAAAAGDLDATEVLLSRRAHPDAGPNSGLALAVAVSVGSPACAVALAEQAAPDTLCPDVYGQGGHMPPVVLAAAHGQAECVECLLALARRQREGCAAQLGKAAAEAAAAAGRRDIAQWLASEEVALSPSNSWAAELRLPELPKVLQYSVVSIDGHESSTPAGRGSACEVPEAADAVDGLVAAALARSAAQSIDPMPIRSPTCCLIQSTGEAEAAVEALRTDMADGAPVLGVDVECHGDVVCTVHARLSTCARDVVLDGLRLHGALGGVLRGLLADRGSIKVFHAPQIGTTCDGCGKTSGSGSRGCSTRPPRRVSWRRRPRAAPAQGAAAARACRPCAETTSRWTWTRRTSARTGGCGRCRWRCCATRRWTPACCRFSSRKRALSAAGRGGRAARLPRGVRASGGPRGCGAGPADASAARGGPPRARRPPSLRRE</sequence>
<dbReference type="SUPFAM" id="SSF48403">
    <property type="entry name" value="Ankyrin repeat"/>
    <property type="match status" value="2"/>
</dbReference>
<dbReference type="PROSITE" id="PS50088">
    <property type="entry name" value="ANK_REPEAT"/>
    <property type="match status" value="1"/>
</dbReference>
<dbReference type="PANTHER" id="PTHR24198:SF165">
    <property type="entry name" value="ANKYRIN REPEAT-CONTAINING PROTEIN-RELATED"/>
    <property type="match status" value="1"/>
</dbReference>